<gene>
    <name evidence="2" type="ordered locus">Shal_1135</name>
</gene>
<dbReference type="NCBIfam" id="TIGR02532">
    <property type="entry name" value="IV_pilin_GFxxxE"/>
    <property type="match status" value="1"/>
</dbReference>
<dbReference type="RefSeq" id="WP_012276248.1">
    <property type="nucleotide sequence ID" value="NC_010334.1"/>
</dbReference>
<dbReference type="PROSITE" id="PS00409">
    <property type="entry name" value="PROKAR_NTER_METHYL"/>
    <property type="match status" value="1"/>
</dbReference>
<sequence>METREKGLSLIEVLVALVILTVGLVGVFNLHIISKRGSFESFQQTQASYYANDIINRMRLNPGQLAGYVGNFSGTPPIPTPACTGAALCSPAQTVGWDLYEWRAAFIGQAETVGAQNVGGLDTATGCIAINGNTVTVIMSWQGIRSTSDSANFPDCGSSSDRRRVYSIQTVII</sequence>
<feature type="transmembrane region" description="Helical" evidence="1">
    <location>
        <begin position="13"/>
        <end position="33"/>
    </location>
</feature>
<dbReference type="InterPro" id="IPR012902">
    <property type="entry name" value="N_methyl_site"/>
</dbReference>
<protein>
    <submittedName>
        <fullName evidence="2">Type IV pilus modification protein PilV</fullName>
    </submittedName>
</protein>
<dbReference type="HOGENOM" id="CLU_103234_0_1_6"/>
<keyword evidence="3" id="KW-1185">Reference proteome</keyword>
<dbReference type="Pfam" id="PF07963">
    <property type="entry name" value="N_methyl"/>
    <property type="match status" value="1"/>
</dbReference>
<reference evidence="2" key="1">
    <citation type="submission" date="2008-01" db="EMBL/GenBank/DDBJ databases">
        <title>Complete sequence of Shewanella halifaxensis HAW-EB4.</title>
        <authorList>
            <consortium name="US DOE Joint Genome Institute"/>
            <person name="Copeland A."/>
            <person name="Lucas S."/>
            <person name="Lapidus A."/>
            <person name="Glavina del Rio T."/>
            <person name="Dalin E."/>
            <person name="Tice H."/>
            <person name="Bruce D."/>
            <person name="Goodwin L."/>
            <person name="Pitluck S."/>
            <person name="Sims D."/>
            <person name="Brettin T."/>
            <person name="Detter J.C."/>
            <person name="Han C."/>
            <person name="Kuske C.R."/>
            <person name="Schmutz J."/>
            <person name="Larimer F."/>
            <person name="Land M."/>
            <person name="Hauser L."/>
            <person name="Kyrpides N."/>
            <person name="Kim E."/>
            <person name="Zhao J.-S."/>
            <person name="Richardson P."/>
        </authorList>
    </citation>
    <scope>NUCLEOTIDE SEQUENCE [LARGE SCALE GENOMIC DNA]</scope>
    <source>
        <strain evidence="2">HAW-EB4</strain>
    </source>
</reference>
<dbReference type="STRING" id="458817.Shal_1135"/>
<name>B0TJB3_SHEHH</name>
<keyword evidence="1" id="KW-1133">Transmembrane helix</keyword>
<keyword evidence="1" id="KW-0472">Membrane</keyword>
<organism evidence="2 3">
    <name type="scientific">Shewanella halifaxensis (strain HAW-EB4)</name>
    <dbReference type="NCBI Taxonomy" id="458817"/>
    <lineage>
        <taxon>Bacteria</taxon>
        <taxon>Pseudomonadati</taxon>
        <taxon>Pseudomonadota</taxon>
        <taxon>Gammaproteobacteria</taxon>
        <taxon>Alteromonadales</taxon>
        <taxon>Shewanellaceae</taxon>
        <taxon>Shewanella</taxon>
    </lineage>
</organism>
<dbReference type="OrthoDB" id="5741561at2"/>
<dbReference type="eggNOG" id="COG4967">
    <property type="taxonomic scope" value="Bacteria"/>
</dbReference>
<dbReference type="AlphaFoldDB" id="B0TJB3"/>
<dbReference type="InterPro" id="IPR013362">
    <property type="entry name" value="Pilus_4_PilV"/>
</dbReference>
<evidence type="ECO:0000256" key="1">
    <source>
        <dbReference type="SAM" id="Phobius"/>
    </source>
</evidence>
<accession>B0TJB3</accession>
<dbReference type="KEGG" id="shl:Shal_1135"/>
<dbReference type="NCBIfam" id="TIGR02523">
    <property type="entry name" value="type_IV_pilV"/>
    <property type="match status" value="1"/>
</dbReference>
<dbReference type="Proteomes" id="UP000001317">
    <property type="component" value="Chromosome"/>
</dbReference>
<proteinExistence type="predicted"/>
<evidence type="ECO:0000313" key="3">
    <source>
        <dbReference type="Proteomes" id="UP000001317"/>
    </source>
</evidence>
<dbReference type="EMBL" id="CP000931">
    <property type="protein sequence ID" value="ABZ75704.1"/>
    <property type="molecule type" value="Genomic_DNA"/>
</dbReference>
<evidence type="ECO:0000313" key="2">
    <source>
        <dbReference type="EMBL" id="ABZ75704.1"/>
    </source>
</evidence>
<keyword evidence="1" id="KW-0812">Transmembrane</keyword>